<dbReference type="InterPro" id="IPR025340">
    <property type="entry name" value="DUF4246"/>
</dbReference>
<organism evidence="3 4">
    <name type="scientific">Coemansia aciculifera</name>
    <dbReference type="NCBI Taxonomy" id="417176"/>
    <lineage>
        <taxon>Eukaryota</taxon>
        <taxon>Fungi</taxon>
        <taxon>Fungi incertae sedis</taxon>
        <taxon>Zoopagomycota</taxon>
        <taxon>Kickxellomycotina</taxon>
        <taxon>Kickxellomycetes</taxon>
        <taxon>Kickxellales</taxon>
        <taxon>Kickxellaceae</taxon>
        <taxon>Coemansia</taxon>
    </lineage>
</organism>
<dbReference type="InterPro" id="IPR049192">
    <property type="entry name" value="DUF4246_C"/>
</dbReference>
<dbReference type="AlphaFoldDB" id="A0A9W8IWZ7"/>
<feature type="domain" description="DUF4246" evidence="2">
    <location>
        <begin position="84"/>
        <end position="557"/>
    </location>
</feature>
<gene>
    <name evidence="3" type="ORF">GGH94_000246</name>
</gene>
<proteinExistence type="predicted"/>
<feature type="region of interest" description="Disordered" evidence="1">
    <location>
        <begin position="575"/>
        <end position="598"/>
    </location>
</feature>
<dbReference type="Proteomes" id="UP001140074">
    <property type="component" value="Unassembled WGS sequence"/>
</dbReference>
<dbReference type="Pfam" id="PF14033">
    <property type="entry name" value="DUF4246"/>
    <property type="match status" value="1"/>
</dbReference>
<reference evidence="3" key="1">
    <citation type="submission" date="2022-07" db="EMBL/GenBank/DDBJ databases">
        <title>Phylogenomic reconstructions and comparative analyses of Kickxellomycotina fungi.</title>
        <authorList>
            <person name="Reynolds N.K."/>
            <person name="Stajich J.E."/>
            <person name="Barry K."/>
            <person name="Grigoriev I.V."/>
            <person name="Crous P."/>
            <person name="Smith M.E."/>
        </authorList>
    </citation>
    <scope>NUCLEOTIDE SEQUENCE</scope>
    <source>
        <strain evidence="3">RSA 476</strain>
    </source>
</reference>
<evidence type="ECO:0000256" key="1">
    <source>
        <dbReference type="SAM" id="MobiDB-lite"/>
    </source>
</evidence>
<dbReference type="PANTHER" id="PTHR33119">
    <property type="entry name" value="IFI3P"/>
    <property type="match status" value="1"/>
</dbReference>
<dbReference type="PANTHER" id="PTHR33119:SF1">
    <property type="entry name" value="FE2OG DIOXYGENASE DOMAIN-CONTAINING PROTEIN"/>
    <property type="match status" value="1"/>
</dbReference>
<evidence type="ECO:0000259" key="2">
    <source>
        <dbReference type="Pfam" id="PF14033"/>
    </source>
</evidence>
<comment type="caution">
    <text evidence="3">The sequence shown here is derived from an EMBL/GenBank/DDBJ whole genome shotgun (WGS) entry which is preliminary data.</text>
</comment>
<sequence length="598" mass="68436">MSSSDEFCIDKLCIDEINQMFPTKALYETHYFQPKTRVEMRMIKASALIRSAPEWAEQLNDESKRQEWTTQVKDDLKLTDMEVVYVFRELKYYARLKANGVDGEELAAIDGVWINNATSDSDLADEFKNNAAVLENDFAQVHSGEASAASSTGFRALVDPFMYPLMTKESLILTKPIGSPEDALNPELPRVKPESLEDWHKTINDINEHKSNNGYIGDKRKLPRVIRQYLSGLLHEFYGCWLPTNFDVCEDGTVTIRSYINNLHPTRYAALYQTISKVFAKLMPLLEQVATDMIHLRASRAVFNRDELFAPGMLKPYAIAEMVRQGVPLPEEYHKFVANSDAYAYERSWHDINIVKGVELDMTELENAYKEAEVYTEPAPQHFCPSNRPIKPYSMRGLPLQASVEMSSINLTPENPTHPEGEWQAVGRPEERVFAVGLYFYDVENIASPKLKFRDPVSRSLFYDPNDFYDFCASHDIVSVLDPYHSCVYTQEVGEVEIKNGSYVCYPNYYQTKMPLFELADPTRPGHVKYIAFNIVDPMYKLVSTELVPPQQPGWTDATSSPEATAEAIKNMERLKSSHFRSSRDESRFRPKLHTGDY</sequence>
<accession>A0A9W8IWZ7</accession>
<dbReference type="EMBL" id="JANBUY010000005">
    <property type="protein sequence ID" value="KAJ2868259.1"/>
    <property type="molecule type" value="Genomic_DNA"/>
</dbReference>
<evidence type="ECO:0000313" key="4">
    <source>
        <dbReference type="Proteomes" id="UP001140074"/>
    </source>
</evidence>
<protein>
    <recommendedName>
        <fullName evidence="2">DUF4246 domain-containing protein</fullName>
    </recommendedName>
</protein>
<evidence type="ECO:0000313" key="3">
    <source>
        <dbReference type="EMBL" id="KAJ2868259.1"/>
    </source>
</evidence>
<keyword evidence="4" id="KW-1185">Reference proteome</keyword>
<name>A0A9W8IWZ7_9FUNG</name>